<dbReference type="AlphaFoldDB" id="A0A0U3P8F6"/>
<sequence length="397" mass="41799">MGPKLTTAGPSPRTPTQTEPPLPTEQARLKLAVIQKRMEWGKTRRSDGGPVASSLAMLQWLLARLNAFRPMRAWQHYNLQHGPLMSAGIGFNMFFSITGLLATGFSVAGLVLRGQPALLDTIIGSVAQSAPGLLKVGGGEGLVDPNDLLNPDGLGWTAVIAAVVTVITSLGWIAGLRDGLRGVVQLPPLRINPIVLKLRDAGTLLLLGVALVISAGASLVFGTAAGWVTEFLQLDPAVAGPLTTVIKIGVPLTLNWVTAVIMFRLAGGLKLSRRALLEGTILAAVGTTVLQVFSTELLAGAGRNPILAPFAIIIGLLIWFNLVSQVYLVSAGWSTIREEDIRSEHAGQDKALWGSRQVQPGKVPVEGHSDGKGPGAGHQGSAAVTSRRRGTGRPRQK</sequence>
<evidence type="ECO:0000256" key="1">
    <source>
        <dbReference type="ARBA" id="ARBA00004651"/>
    </source>
</evidence>
<keyword evidence="3 7" id="KW-0812">Transmembrane</keyword>
<proteinExistence type="predicted"/>
<gene>
    <name evidence="8" type="ORF">AU252_04490</name>
</gene>
<evidence type="ECO:0000313" key="9">
    <source>
        <dbReference type="Proteomes" id="UP000065151"/>
    </source>
</evidence>
<evidence type="ECO:0000256" key="2">
    <source>
        <dbReference type="ARBA" id="ARBA00022475"/>
    </source>
</evidence>
<feature type="region of interest" description="Disordered" evidence="6">
    <location>
        <begin position="351"/>
        <end position="397"/>
    </location>
</feature>
<reference evidence="8 9" key="1">
    <citation type="submission" date="2015-12" db="EMBL/GenBank/DDBJ databases">
        <authorList>
            <person name="Shamseldin A."/>
            <person name="Moawad H."/>
            <person name="Abd El-Rahim W.M."/>
            <person name="Sadowsky M.J."/>
        </authorList>
    </citation>
    <scope>NUCLEOTIDE SEQUENCE [LARGE SCALE GENOMIC DNA]</scope>
    <source>
        <strain evidence="8 9">Ar51</strain>
    </source>
</reference>
<dbReference type="PANTHER" id="PTHR30213:SF1">
    <property type="entry name" value="INNER MEMBRANE PROTEIN YHJD"/>
    <property type="match status" value="1"/>
</dbReference>
<feature type="transmembrane region" description="Helical" evidence="7">
    <location>
        <begin position="48"/>
        <end position="68"/>
    </location>
</feature>
<feature type="transmembrane region" description="Helical" evidence="7">
    <location>
        <begin position="204"/>
        <end position="225"/>
    </location>
</feature>
<evidence type="ECO:0000256" key="6">
    <source>
        <dbReference type="SAM" id="MobiDB-lite"/>
    </source>
</evidence>
<evidence type="ECO:0000256" key="4">
    <source>
        <dbReference type="ARBA" id="ARBA00022989"/>
    </source>
</evidence>
<evidence type="ECO:0000256" key="3">
    <source>
        <dbReference type="ARBA" id="ARBA00022692"/>
    </source>
</evidence>
<name>A0A0U3P8F6_9MICC</name>
<feature type="transmembrane region" description="Helical" evidence="7">
    <location>
        <begin position="275"/>
        <end position="294"/>
    </location>
</feature>
<dbReference type="KEGG" id="psul:AU252_04490"/>
<evidence type="ECO:0000313" key="8">
    <source>
        <dbReference type="EMBL" id="ALV40515.1"/>
    </source>
</evidence>
<accession>A0A0U3P8F6</accession>
<feature type="transmembrane region" description="Helical" evidence="7">
    <location>
        <begin position="306"/>
        <end position="329"/>
    </location>
</feature>
<keyword evidence="2" id="KW-1003">Cell membrane</keyword>
<feature type="transmembrane region" description="Helical" evidence="7">
    <location>
        <begin position="245"/>
        <end position="263"/>
    </location>
</feature>
<feature type="compositionally biased region" description="Basic residues" evidence="6">
    <location>
        <begin position="386"/>
        <end position="397"/>
    </location>
</feature>
<feature type="region of interest" description="Disordered" evidence="6">
    <location>
        <begin position="1"/>
        <end position="24"/>
    </location>
</feature>
<dbReference type="PANTHER" id="PTHR30213">
    <property type="entry name" value="INNER MEMBRANE PROTEIN YHJD"/>
    <property type="match status" value="1"/>
</dbReference>
<comment type="subcellular location">
    <subcellularLocation>
        <location evidence="1">Cell membrane</location>
        <topology evidence="1">Multi-pass membrane protein</topology>
    </subcellularLocation>
</comment>
<feature type="transmembrane region" description="Helical" evidence="7">
    <location>
        <begin position="154"/>
        <end position="176"/>
    </location>
</feature>
<dbReference type="STRING" id="121292.AU252_04490"/>
<dbReference type="GO" id="GO:0005886">
    <property type="term" value="C:plasma membrane"/>
    <property type="evidence" value="ECO:0007669"/>
    <property type="project" value="UniProtKB-SubCell"/>
</dbReference>
<organism evidence="8">
    <name type="scientific">Pseudarthrobacter sulfonivorans</name>
    <dbReference type="NCBI Taxonomy" id="121292"/>
    <lineage>
        <taxon>Bacteria</taxon>
        <taxon>Bacillati</taxon>
        <taxon>Actinomycetota</taxon>
        <taxon>Actinomycetes</taxon>
        <taxon>Micrococcales</taxon>
        <taxon>Micrococcaceae</taxon>
        <taxon>Pseudarthrobacter</taxon>
    </lineage>
</organism>
<dbReference type="Proteomes" id="UP000065151">
    <property type="component" value="Chromosome"/>
</dbReference>
<keyword evidence="4 7" id="KW-1133">Transmembrane helix</keyword>
<evidence type="ECO:0000256" key="7">
    <source>
        <dbReference type="SAM" id="Phobius"/>
    </source>
</evidence>
<dbReference type="Pfam" id="PF03631">
    <property type="entry name" value="Virul_fac_BrkB"/>
    <property type="match status" value="1"/>
</dbReference>
<keyword evidence="5 7" id="KW-0472">Membrane</keyword>
<evidence type="ECO:0000256" key="5">
    <source>
        <dbReference type="ARBA" id="ARBA00023136"/>
    </source>
</evidence>
<feature type="transmembrane region" description="Helical" evidence="7">
    <location>
        <begin position="89"/>
        <end position="112"/>
    </location>
</feature>
<protein>
    <submittedName>
        <fullName evidence="8">Ribonuclease BN</fullName>
    </submittedName>
</protein>
<dbReference type="EMBL" id="CP013747">
    <property type="protein sequence ID" value="ALV40515.1"/>
    <property type="molecule type" value="Genomic_DNA"/>
</dbReference>
<dbReference type="InterPro" id="IPR017039">
    <property type="entry name" value="Virul_fac_BrkB"/>
</dbReference>